<dbReference type="AlphaFoldDB" id="A0A2Z4Y1T0"/>
<reference evidence="1 2" key="1">
    <citation type="submission" date="2018-05" db="EMBL/GenBank/DDBJ databases">
        <title>A metagenomic window into the 2 km-deep terrestrial subsurface aquifer revealed taxonomically and functionally diverse microbial community comprising novel uncultured bacterial lineages.</title>
        <authorList>
            <person name="Kadnikov V.V."/>
            <person name="Mardanov A.V."/>
            <person name="Beletsky A.V."/>
            <person name="Banks D."/>
            <person name="Pimenov N.V."/>
            <person name="Frank Y.A."/>
            <person name="Karnachuk O.V."/>
            <person name="Ravin N.V."/>
        </authorList>
    </citation>
    <scope>NUCLEOTIDE SEQUENCE [LARGE SCALE GENOMIC DNA]</scope>
    <source>
        <strain evidence="1">BY</strain>
    </source>
</reference>
<protein>
    <submittedName>
        <fullName evidence="1">Uncharacterized protein</fullName>
    </submittedName>
</protein>
<proteinExistence type="predicted"/>
<dbReference type="EMBL" id="CP030759">
    <property type="protein sequence ID" value="AXA35060.1"/>
    <property type="molecule type" value="Genomic_DNA"/>
</dbReference>
<name>A0A2Z4Y1T0_SUMC1</name>
<organism evidence="1 2">
    <name type="scientific">Sumerlaea chitinivorans</name>
    <dbReference type="NCBI Taxonomy" id="2250252"/>
    <lineage>
        <taxon>Bacteria</taxon>
        <taxon>Candidatus Sumerlaeota</taxon>
        <taxon>Candidatus Sumerlaeia</taxon>
        <taxon>Candidatus Sumerlaeales</taxon>
        <taxon>Candidatus Sumerlaeaceae</taxon>
        <taxon>Candidatus Sumerlaea</taxon>
    </lineage>
</organism>
<sequence>MISPMKRAHLQKHLFELLSSKRVCILLFIVLPLVAALSGCSMTRGGRYTPKRGDLGFKKPEEVAPHARAMVEGKMSLADCLRQPESIRDGGVGCMRAIRDLPVPTP</sequence>
<dbReference type="Proteomes" id="UP000262583">
    <property type="component" value="Chromosome"/>
</dbReference>
<gene>
    <name evidence="1" type="ORF">BRCON_0283</name>
</gene>
<accession>A0A2Z4Y1T0</accession>
<evidence type="ECO:0000313" key="1">
    <source>
        <dbReference type="EMBL" id="AXA35060.1"/>
    </source>
</evidence>
<dbReference type="KEGG" id="schv:BRCON_0283"/>
<evidence type="ECO:0000313" key="2">
    <source>
        <dbReference type="Proteomes" id="UP000262583"/>
    </source>
</evidence>